<evidence type="ECO:0000256" key="7">
    <source>
        <dbReference type="ARBA" id="ARBA00023180"/>
    </source>
</evidence>
<protein>
    <submittedName>
        <fullName evidence="10 11">PBPe domain-containing protein</fullName>
    </submittedName>
</protein>
<comment type="subcellular location">
    <subcellularLocation>
        <location evidence="1">Cell membrane</location>
        <topology evidence="1">Multi-pass membrane protein</topology>
    </subcellularLocation>
</comment>
<proteinExistence type="predicted"/>
<evidence type="ECO:0000313" key="11">
    <source>
        <dbReference type="WBParaSite" id="maker-uti_cns_0045362-snap-gene-0.4-mRNA-1"/>
    </source>
</evidence>
<organism evidence="9 10">
    <name type="scientific">Macrostomum lignano</name>
    <dbReference type="NCBI Taxonomy" id="282301"/>
    <lineage>
        <taxon>Eukaryota</taxon>
        <taxon>Metazoa</taxon>
        <taxon>Spiralia</taxon>
        <taxon>Lophotrochozoa</taxon>
        <taxon>Platyhelminthes</taxon>
        <taxon>Rhabditophora</taxon>
        <taxon>Macrostomorpha</taxon>
        <taxon>Macrostomida</taxon>
        <taxon>Macrostomidae</taxon>
        <taxon>Macrostomum</taxon>
    </lineage>
</organism>
<evidence type="ECO:0000256" key="6">
    <source>
        <dbReference type="ARBA" id="ARBA00023170"/>
    </source>
</evidence>
<dbReference type="GO" id="GO:0050906">
    <property type="term" value="P:detection of stimulus involved in sensory perception"/>
    <property type="evidence" value="ECO:0007669"/>
    <property type="project" value="UniProtKB-ARBA"/>
</dbReference>
<keyword evidence="6" id="KW-0675">Receptor</keyword>
<dbReference type="InterPro" id="IPR001320">
    <property type="entry name" value="Iontro_rcpt_C"/>
</dbReference>
<feature type="domain" description="Ionotropic glutamate receptor C-terminal" evidence="8">
    <location>
        <begin position="10"/>
        <end position="126"/>
    </location>
</feature>
<keyword evidence="3" id="KW-0812">Transmembrane</keyword>
<keyword evidence="7" id="KW-0325">Glycoprotein</keyword>
<reference evidence="10 11" key="1">
    <citation type="submission" date="2016-11" db="UniProtKB">
        <authorList>
            <consortium name="WormBaseParasite"/>
        </authorList>
    </citation>
    <scope>IDENTIFICATION</scope>
</reference>
<dbReference type="Gene3D" id="1.10.287.70">
    <property type="match status" value="1"/>
</dbReference>
<evidence type="ECO:0000259" key="8">
    <source>
        <dbReference type="Pfam" id="PF00060"/>
    </source>
</evidence>
<dbReference type="AlphaFoldDB" id="A0A1I8HLH3"/>
<evidence type="ECO:0000256" key="2">
    <source>
        <dbReference type="ARBA" id="ARBA00022475"/>
    </source>
</evidence>
<evidence type="ECO:0000313" key="9">
    <source>
        <dbReference type="Proteomes" id="UP000095280"/>
    </source>
</evidence>
<evidence type="ECO:0000256" key="5">
    <source>
        <dbReference type="ARBA" id="ARBA00023136"/>
    </source>
</evidence>
<evidence type="ECO:0000256" key="1">
    <source>
        <dbReference type="ARBA" id="ARBA00004651"/>
    </source>
</evidence>
<name>A0A1I8HLH3_9PLAT</name>
<dbReference type="Proteomes" id="UP000095280">
    <property type="component" value="Unplaced"/>
</dbReference>
<sequence>VDYSVADEIWLQEYIWSAVGSFMQQGQDFYPFSMSPRITMAFWWMFTVVIYASYTGDLTAHLTVTVTDVPIKTLSDLVSQSYIKPYVESGSNLETLMLEAKSGIYKQIAERMVIINEVCTTTWKPDQACLGDYTPRLASAMRNCSLYYLAEEHFNTATIAFVYPDDAFYASLMDF</sequence>
<dbReference type="GO" id="GO:0015276">
    <property type="term" value="F:ligand-gated monoatomic ion channel activity"/>
    <property type="evidence" value="ECO:0007669"/>
    <property type="project" value="InterPro"/>
</dbReference>
<dbReference type="Pfam" id="PF00060">
    <property type="entry name" value="Lig_chan"/>
    <property type="match status" value="1"/>
</dbReference>
<keyword evidence="4" id="KW-1133">Transmembrane helix</keyword>
<evidence type="ECO:0000256" key="3">
    <source>
        <dbReference type="ARBA" id="ARBA00022692"/>
    </source>
</evidence>
<dbReference type="GO" id="GO:0005886">
    <property type="term" value="C:plasma membrane"/>
    <property type="evidence" value="ECO:0007669"/>
    <property type="project" value="UniProtKB-SubCell"/>
</dbReference>
<accession>A0A1I8HLH3</accession>
<evidence type="ECO:0000313" key="10">
    <source>
        <dbReference type="WBParaSite" id="maker-uti_cns_0006652-snap-gene-0.4-mRNA-1"/>
    </source>
</evidence>
<keyword evidence="2" id="KW-1003">Cell membrane</keyword>
<dbReference type="WBParaSite" id="maker-uti_cns_0006652-snap-gene-0.4-mRNA-1">
    <property type="protein sequence ID" value="maker-uti_cns_0006652-snap-gene-0.4-mRNA-1"/>
    <property type="gene ID" value="maker-uti_cns_0006652-snap-gene-0.4"/>
</dbReference>
<dbReference type="PANTHER" id="PTHR42643">
    <property type="entry name" value="IONOTROPIC RECEPTOR 20A-RELATED"/>
    <property type="match status" value="1"/>
</dbReference>
<evidence type="ECO:0000256" key="4">
    <source>
        <dbReference type="ARBA" id="ARBA00022989"/>
    </source>
</evidence>
<dbReference type="PANTHER" id="PTHR42643:SF24">
    <property type="entry name" value="IONOTROPIC RECEPTOR 60A"/>
    <property type="match status" value="1"/>
</dbReference>
<dbReference type="WBParaSite" id="maker-uti_cns_0045362-snap-gene-0.4-mRNA-1">
    <property type="protein sequence ID" value="maker-uti_cns_0045362-snap-gene-0.4-mRNA-1"/>
    <property type="gene ID" value="maker-uti_cns_0045362-snap-gene-0.4"/>
</dbReference>
<keyword evidence="9" id="KW-1185">Reference proteome</keyword>
<dbReference type="InterPro" id="IPR052192">
    <property type="entry name" value="Insect_Ionotropic_Sensory_Rcpt"/>
</dbReference>
<keyword evidence="5" id="KW-0472">Membrane</keyword>